<organism evidence="2 3">
    <name type="scientific">Sphaerisporangium rubeum</name>
    <dbReference type="NCBI Taxonomy" id="321317"/>
    <lineage>
        <taxon>Bacteria</taxon>
        <taxon>Bacillati</taxon>
        <taxon>Actinomycetota</taxon>
        <taxon>Actinomycetes</taxon>
        <taxon>Streptosporangiales</taxon>
        <taxon>Streptosporangiaceae</taxon>
        <taxon>Sphaerisporangium</taxon>
    </lineage>
</organism>
<keyword evidence="3" id="KW-1185">Reference proteome</keyword>
<evidence type="ECO:0000313" key="3">
    <source>
        <dbReference type="Proteomes" id="UP000555564"/>
    </source>
</evidence>
<sequence length="279" mass="30444">MGNETGAAGAAVIGEHYDERSPIGDELRDGQIHMWYWYDDTDDDVPLTEAVHRVSRKVADTLGLRPGEHVLDAGCGPGATAVFLARTFGVRVTGVNVSGFEIDKARQRAAAAGLTDQVTFEYGDYAALTHPDGAFDAVLALESLQNAADLGQVLGELFRVLRPGGRLTFSDFSLESDAEPRRIAKFMETLKLPVLPTLPGWLDHLRAAGFEIEEYTQCGPRVFGRKAKYLRVAMSGRDAVAAKFGDEAVSEFSRLHSGFFAPRKDQIGYVIVSARKPIR</sequence>
<dbReference type="InterPro" id="IPR041698">
    <property type="entry name" value="Methyltransf_25"/>
</dbReference>
<dbReference type="InterPro" id="IPR050447">
    <property type="entry name" value="Erg6_SMT_methyltransf"/>
</dbReference>
<proteinExistence type="predicted"/>
<keyword evidence="2" id="KW-0808">Transferase</keyword>
<dbReference type="CDD" id="cd02440">
    <property type="entry name" value="AdoMet_MTases"/>
    <property type="match status" value="1"/>
</dbReference>
<dbReference type="Proteomes" id="UP000555564">
    <property type="component" value="Unassembled WGS sequence"/>
</dbReference>
<keyword evidence="2" id="KW-0489">Methyltransferase</keyword>
<dbReference type="Gene3D" id="3.40.50.150">
    <property type="entry name" value="Vaccinia Virus protein VP39"/>
    <property type="match status" value="1"/>
</dbReference>
<dbReference type="EMBL" id="JACHIU010000001">
    <property type="protein sequence ID" value="MBB6472656.1"/>
    <property type="molecule type" value="Genomic_DNA"/>
</dbReference>
<dbReference type="PANTHER" id="PTHR44068:SF11">
    <property type="entry name" value="GERANYL DIPHOSPHATE 2-C-METHYLTRANSFERASE"/>
    <property type="match status" value="1"/>
</dbReference>
<dbReference type="Pfam" id="PF13649">
    <property type="entry name" value="Methyltransf_25"/>
    <property type="match status" value="1"/>
</dbReference>
<dbReference type="PANTHER" id="PTHR44068">
    <property type="entry name" value="ZGC:194242"/>
    <property type="match status" value="1"/>
</dbReference>
<protein>
    <submittedName>
        <fullName evidence="2">Ubiquinone/menaquinone biosynthesis C-methylase UbiE</fullName>
    </submittedName>
</protein>
<dbReference type="GO" id="GO:0032259">
    <property type="term" value="P:methylation"/>
    <property type="evidence" value="ECO:0007669"/>
    <property type="project" value="UniProtKB-KW"/>
</dbReference>
<dbReference type="GO" id="GO:0008168">
    <property type="term" value="F:methyltransferase activity"/>
    <property type="evidence" value="ECO:0007669"/>
    <property type="project" value="UniProtKB-KW"/>
</dbReference>
<reference evidence="2 3" key="1">
    <citation type="submission" date="2020-08" db="EMBL/GenBank/DDBJ databases">
        <title>Sequencing the genomes of 1000 actinobacteria strains.</title>
        <authorList>
            <person name="Klenk H.-P."/>
        </authorList>
    </citation>
    <scope>NUCLEOTIDE SEQUENCE [LARGE SCALE GENOMIC DNA]</scope>
    <source>
        <strain evidence="2 3">DSM 44936</strain>
    </source>
</reference>
<name>A0A7X0M7A5_9ACTN</name>
<dbReference type="RefSeq" id="WP_184979885.1">
    <property type="nucleotide sequence ID" value="NZ_BAAALO010000030.1"/>
</dbReference>
<dbReference type="InterPro" id="IPR029063">
    <property type="entry name" value="SAM-dependent_MTases_sf"/>
</dbReference>
<feature type="domain" description="Methyltransferase" evidence="1">
    <location>
        <begin position="70"/>
        <end position="165"/>
    </location>
</feature>
<gene>
    <name evidence="2" type="ORF">BJ992_002087</name>
</gene>
<dbReference type="AlphaFoldDB" id="A0A7X0M7A5"/>
<comment type="caution">
    <text evidence="2">The sequence shown here is derived from an EMBL/GenBank/DDBJ whole genome shotgun (WGS) entry which is preliminary data.</text>
</comment>
<keyword evidence="2" id="KW-0830">Ubiquinone</keyword>
<dbReference type="SUPFAM" id="SSF53335">
    <property type="entry name" value="S-adenosyl-L-methionine-dependent methyltransferases"/>
    <property type="match status" value="1"/>
</dbReference>
<evidence type="ECO:0000259" key="1">
    <source>
        <dbReference type="Pfam" id="PF13649"/>
    </source>
</evidence>
<accession>A0A7X0M7A5</accession>
<evidence type="ECO:0000313" key="2">
    <source>
        <dbReference type="EMBL" id="MBB6472656.1"/>
    </source>
</evidence>